<reference evidence="2" key="1">
    <citation type="journal article" date="2019" name="Int. J. Syst. Evol. Microbiol.">
        <title>The Global Catalogue of Microorganisms (GCM) 10K type strain sequencing project: providing services to taxonomists for standard genome sequencing and annotation.</title>
        <authorList>
            <consortium name="The Broad Institute Genomics Platform"/>
            <consortium name="The Broad Institute Genome Sequencing Center for Infectious Disease"/>
            <person name="Wu L."/>
            <person name="Ma J."/>
        </authorList>
    </citation>
    <scope>NUCLEOTIDE SEQUENCE [LARGE SCALE GENOMIC DNA]</scope>
    <source>
        <strain evidence="2">KCTC 62192</strain>
    </source>
</reference>
<accession>A0ABV7ACG7</accession>
<evidence type="ECO:0000313" key="1">
    <source>
        <dbReference type="EMBL" id="MFC2966727.1"/>
    </source>
</evidence>
<protein>
    <submittedName>
        <fullName evidence="1">Uncharacterized protein</fullName>
    </submittedName>
</protein>
<proteinExistence type="predicted"/>
<evidence type="ECO:0000313" key="2">
    <source>
        <dbReference type="Proteomes" id="UP001595443"/>
    </source>
</evidence>
<organism evidence="1 2">
    <name type="scientific">Acidimangrovimonas pyrenivorans</name>
    <dbReference type="NCBI Taxonomy" id="2030798"/>
    <lineage>
        <taxon>Bacteria</taxon>
        <taxon>Pseudomonadati</taxon>
        <taxon>Pseudomonadota</taxon>
        <taxon>Alphaproteobacteria</taxon>
        <taxon>Rhodobacterales</taxon>
        <taxon>Paracoccaceae</taxon>
        <taxon>Acidimangrovimonas</taxon>
    </lineage>
</organism>
<dbReference type="RefSeq" id="WP_377831214.1">
    <property type="nucleotide sequence ID" value="NZ_JBHRSK010000002.1"/>
</dbReference>
<dbReference type="Proteomes" id="UP001595443">
    <property type="component" value="Unassembled WGS sequence"/>
</dbReference>
<dbReference type="EMBL" id="JBHRSK010000002">
    <property type="protein sequence ID" value="MFC2966727.1"/>
    <property type="molecule type" value="Genomic_DNA"/>
</dbReference>
<comment type="caution">
    <text evidence="1">The sequence shown here is derived from an EMBL/GenBank/DDBJ whole genome shotgun (WGS) entry which is preliminary data.</text>
</comment>
<keyword evidence="2" id="KW-1185">Reference proteome</keyword>
<gene>
    <name evidence="1" type="ORF">ACFOES_01340</name>
</gene>
<sequence length="41" mass="4010">MPLDSGFAFVAALLLWVAIPGPGLLMGAAARFPAASAPPSG</sequence>
<name>A0ABV7ACG7_9RHOB</name>